<evidence type="ECO:0000313" key="5">
    <source>
        <dbReference type="Proteomes" id="UP000003111"/>
    </source>
</evidence>
<proteinExistence type="predicted"/>
<dbReference type="PROSITE" id="PS51194">
    <property type="entry name" value="HELICASE_CTER"/>
    <property type="match status" value="1"/>
</dbReference>
<dbReference type="EMBL" id="ACLF03000006">
    <property type="protein sequence ID" value="EFQ82730.1"/>
    <property type="molecule type" value="Genomic_DNA"/>
</dbReference>
<feature type="domain" description="Helicase C-terminal" evidence="3">
    <location>
        <begin position="429"/>
        <end position="575"/>
    </location>
</feature>
<protein>
    <submittedName>
        <fullName evidence="4">Helicase C-terminal domain protein</fullName>
    </submittedName>
</protein>
<evidence type="ECO:0000259" key="2">
    <source>
        <dbReference type="PROSITE" id="PS51192"/>
    </source>
</evidence>
<dbReference type="SMART" id="SM00487">
    <property type="entry name" value="DEXDc"/>
    <property type="match status" value="1"/>
</dbReference>
<dbReference type="InterPro" id="IPR014001">
    <property type="entry name" value="Helicase_ATP-bd"/>
</dbReference>
<dbReference type="GO" id="GO:0016787">
    <property type="term" value="F:hydrolase activity"/>
    <property type="evidence" value="ECO:0007669"/>
    <property type="project" value="UniProtKB-KW"/>
</dbReference>
<name>E2SE03_9ACTN</name>
<keyword evidence="5" id="KW-1185">Reference proteome</keyword>
<dbReference type="SUPFAM" id="SSF52540">
    <property type="entry name" value="P-loop containing nucleoside triphosphate hydrolases"/>
    <property type="match status" value="2"/>
</dbReference>
<dbReference type="GO" id="GO:0031297">
    <property type="term" value="P:replication fork processing"/>
    <property type="evidence" value="ECO:0007669"/>
    <property type="project" value="TreeGrafter"/>
</dbReference>
<evidence type="ECO:0000313" key="4">
    <source>
        <dbReference type="EMBL" id="EFQ82730.1"/>
    </source>
</evidence>
<dbReference type="Pfam" id="PF00271">
    <property type="entry name" value="Helicase_C"/>
    <property type="match status" value="1"/>
</dbReference>
<dbReference type="InterPro" id="IPR049730">
    <property type="entry name" value="SNF2/RAD54-like_C"/>
</dbReference>
<organism evidence="4 5">
    <name type="scientific">Aeromicrobium marinum DSM 15272</name>
    <dbReference type="NCBI Taxonomy" id="585531"/>
    <lineage>
        <taxon>Bacteria</taxon>
        <taxon>Bacillati</taxon>
        <taxon>Actinomycetota</taxon>
        <taxon>Actinomycetes</taxon>
        <taxon>Propionibacteriales</taxon>
        <taxon>Nocardioidaceae</taxon>
        <taxon>Aeromicrobium</taxon>
    </lineage>
</organism>
<dbReference type="GO" id="GO:0004386">
    <property type="term" value="F:helicase activity"/>
    <property type="evidence" value="ECO:0007669"/>
    <property type="project" value="UniProtKB-KW"/>
</dbReference>
<dbReference type="PROSITE" id="PS51192">
    <property type="entry name" value="HELICASE_ATP_BIND_1"/>
    <property type="match status" value="1"/>
</dbReference>
<dbReference type="PANTHER" id="PTHR45766:SF6">
    <property type="entry name" value="SWI_SNF-RELATED MATRIX-ASSOCIATED ACTIN-DEPENDENT REGULATOR OF CHROMATIN SUBFAMILY A-LIKE PROTEIN 1"/>
    <property type="match status" value="1"/>
</dbReference>
<keyword evidence="4" id="KW-0067">ATP-binding</keyword>
<dbReference type="Gene3D" id="3.40.50.10810">
    <property type="entry name" value="Tandem AAA-ATPase domain"/>
    <property type="match status" value="1"/>
</dbReference>
<dbReference type="InterPro" id="IPR027417">
    <property type="entry name" value="P-loop_NTPase"/>
</dbReference>
<keyword evidence="4" id="KW-0547">Nucleotide-binding</keyword>
<evidence type="ECO:0000259" key="3">
    <source>
        <dbReference type="PROSITE" id="PS51194"/>
    </source>
</evidence>
<dbReference type="PANTHER" id="PTHR45766">
    <property type="entry name" value="DNA ANNEALING HELICASE AND ENDONUCLEASE ZRANB3 FAMILY MEMBER"/>
    <property type="match status" value="1"/>
</dbReference>
<dbReference type="Proteomes" id="UP000003111">
    <property type="component" value="Unassembled WGS sequence"/>
</dbReference>
<sequence length="594" mass="63529">MTTIHAELTAGGESIVLLAGGTAAPADMAAAARLLATLTPLFTKSNPPGALVVPATWPAVVQLSAAFGAAWVPGPRLQAWILDQAAARQQPAEMRYTPPQGLVPFHWQADGAAMVAATGQALFTDEPGTGKTITAILGLVEHGRMSGFPDDGGPVIVVCPASVVDPWVEAWRTWAPHVRTVAWRGAPKARHTLAGTADVYVVSYDTARADVPPVAKASPLRKLGAAHLVIDECHLIKNPRTERSKSVHRLASIAAKKGGAVVALSGTPITHNPGDLWSALACLMPDAWPSKERWVARYCQSLSADYGEEILGLLPYREAEFRLTLLGQHRRVAKADVLTELPPKVYSVRTVDMPPKWRKVYDDFEAEMLAELPDGTELQVMDVMSKFGHLSRLASAAADVEVTYGPDVDQVTGLEKRHVSLTLKDPSWKVDALLEVLDERPGQPVVVFAPSRQLVTLAGEAAAKAGLRVGYIVGGQTMTERTATVTAFQGGELDVVCVTTGAGGVGLTLTAAKTVVFLQRPWSLVESIQAEDRCHRIGSEQHDCIEIVDIVARNTIDTRVRAVLRERAGQLADLVQDPRIVSQLLGGADLKAAS</sequence>
<dbReference type="Gene3D" id="3.40.50.300">
    <property type="entry name" value="P-loop containing nucleotide triphosphate hydrolases"/>
    <property type="match status" value="1"/>
</dbReference>
<dbReference type="STRING" id="585531.HMPREF0063_11939"/>
<dbReference type="GO" id="GO:0005524">
    <property type="term" value="F:ATP binding"/>
    <property type="evidence" value="ECO:0007669"/>
    <property type="project" value="InterPro"/>
</dbReference>
<keyword evidence="4" id="KW-0347">Helicase</keyword>
<dbReference type="OrthoDB" id="9760715at2"/>
<accession>E2SE03</accession>
<comment type="caution">
    <text evidence="4">The sequence shown here is derived from an EMBL/GenBank/DDBJ whole genome shotgun (WGS) entry which is preliminary data.</text>
</comment>
<dbReference type="HOGENOM" id="CLU_459039_0_0_11"/>
<evidence type="ECO:0000256" key="1">
    <source>
        <dbReference type="ARBA" id="ARBA00022801"/>
    </source>
</evidence>
<dbReference type="GO" id="GO:0006281">
    <property type="term" value="P:DNA repair"/>
    <property type="evidence" value="ECO:0007669"/>
    <property type="project" value="TreeGrafter"/>
</dbReference>
<dbReference type="AlphaFoldDB" id="E2SE03"/>
<dbReference type="InterPro" id="IPR001650">
    <property type="entry name" value="Helicase_C-like"/>
</dbReference>
<feature type="domain" description="Helicase ATP-binding" evidence="2">
    <location>
        <begin position="112"/>
        <end position="286"/>
    </location>
</feature>
<dbReference type="InterPro" id="IPR000330">
    <property type="entry name" value="SNF2_N"/>
</dbReference>
<dbReference type="SMART" id="SM00490">
    <property type="entry name" value="HELICc"/>
    <property type="match status" value="1"/>
</dbReference>
<keyword evidence="1" id="KW-0378">Hydrolase</keyword>
<dbReference type="RefSeq" id="WP_007077031.1">
    <property type="nucleotide sequence ID" value="NZ_CM001024.1"/>
</dbReference>
<dbReference type="InterPro" id="IPR038718">
    <property type="entry name" value="SNF2-like_sf"/>
</dbReference>
<reference evidence="4" key="1">
    <citation type="submission" date="2010-08" db="EMBL/GenBank/DDBJ databases">
        <authorList>
            <person name="Muzny D."/>
            <person name="Qin X."/>
            <person name="Buhay C."/>
            <person name="Dugan-Rocha S."/>
            <person name="Ding Y."/>
            <person name="Chen G."/>
            <person name="Hawes A."/>
            <person name="Holder M."/>
            <person name="Jhangiani S."/>
            <person name="Johnson A."/>
            <person name="Khan Z."/>
            <person name="Li Z."/>
            <person name="Liu W."/>
            <person name="Liu X."/>
            <person name="Perez L."/>
            <person name="Shen H."/>
            <person name="Wang Q."/>
            <person name="Watt J."/>
            <person name="Xi L."/>
            <person name="Xin Y."/>
            <person name="Zhou J."/>
            <person name="Deng J."/>
            <person name="Jiang H."/>
            <person name="Liu Y."/>
            <person name="Qu J."/>
            <person name="Song X.-Z."/>
            <person name="Zhang L."/>
            <person name="Villasana D."/>
            <person name="Johnson A."/>
            <person name="Liu J."/>
            <person name="Liyanage D."/>
            <person name="Lorensuhewa L."/>
            <person name="Robinson T."/>
            <person name="Song A."/>
            <person name="Song B.-B."/>
            <person name="Dinh H."/>
            <person name="Thornton R."/>
            <person name="Coyle M."/>
            <person name="Francisco L."/>
            <person name="Jackson L."/>
            <person name="Javaid M."/>
            <person name="Korchina V."/>
            <person name="Kovar C."/>
            <person name="Mata R."/>
            <person name="Mathew T."/>
            <person name="Ngo R."/>
            <person name="Nguyen L."/>
            <person name="Nguyen N."/>
            <person name="Okwuonu G."/>
            <person name="Ongeri F."/>
            <person name="Pham C."/>
            <person name="Simmons D."/>
            <person name="Wilczek-Boney K."/>
            <person name="Hale W."/>
            <person name="Jakkamsetti A."/>
            <person name="Pham P."/>
            <person name="Ruth R."/>
            <person name="San Lucas F."/>
            <person name="Warren J."/>
            <person name="Zhang J."/>
            <person name="Zhao Z."/>
            <person name="Zhou C."/>
            <person name="Zhu D."/>
            <person name="Lee S."/>
            <person name="Bess C."/>
            <person name="Blankenburg K."/>
            <person name="Forbes L."/>
            <person name="Fu Q."/>
            <person name="Gubbala S."/>
            <person name="Hirani K."/>
            <person name="Jayaseelan J.C."/>
            <person name="Lara F."/>
            <person name="Munidasa M."/>
            <person name="Palculict T."/>
            <person name="Patil S."/>
            <person name="Pu L.-L."/>
            <person name="Saada N."/>
            <person name="Tang L."/>
            <person name="Weissenberger G."/>
            <person name="Zhu Y."/>
            <person name="Hemphill L."/>
            <person name="Shang Y."/>
            <person name="Youmans B."/>
            <person name="Ayvaz T."/>
            <person name="Ross M."/>
            <person name="Santibanez J."/>
            <person name="Aqrawi P."/>
            <person name="Gross S."/>
            <person name="Joshi V."/>
            <person name="Fowler G."/>
            <person name="Nazareth L."/>
            <person name="Reid J."/>
            <person name="Worley K."/>
            <person name="Petrosino J."/>
            <person name="Highlander S."/>
            <person name="Gibbs R."/>
        </authorList>
    </citation>
    <scope>NUCLEOTIDE SEQUENCE [LARGE SCALE GENOMIC DNA]</scope>
    <source>
        <strain evidence="4">DSM 15272</strain>
    </source>
</reference>
<dbReference type="CDD" id="cd18793">
    <property type="entry name" value="SF2_C_SNF"/>
    <property type="match status" value="1"/>
</dbReference>
<gene>
    <name evidence="4" type="ORF">HMPREF0063_11939</name>
</gene>
<dbReference type="eggNOG" id="COG0553">
    <property type="taxonomic scope" value="Bacteria"/>
</dbReference>
<dbReference type="Pfam" id="PF00176">
    <property type="entry name" value="SNF2-rel_dom"/>
    <property type="match status" value="1"/>
</dbReference>